<dbReference type="AlphaFoldDB" id="A0A974ND74"/>
<sequence length="203" mass="22979">MVIKQKKPKAIKYWVFDMDGTLTQAVHDFPAIRKALGIPPEADILAHLASLPEQEKAEKNAWLIEHEKELAENAKPALGSVELVKFLKEQDYQLAILTRNDQQLAYITLQAIGLDQFFTKDLVLGRNEAQPKPSPDGMLKLADRWQVAPDNMLIIGDFLHDLASGKNAGTHTILVNYPNNAWPELVDWYYPNCQHLLNDLQQS</sequence>
<dbReference type="SUPFAM" id="SSF56784">
    <property type="entry name" value="HAD-like"/>
    <property type="match status" value="1"/>
</dbReference>
<dbReference type="KEGG" id="eaz:JHT90_08415"/>
<dbReference type="Proteomes" id="UP000595278">
    <property type="component" value="Chromosome"/>
</dbReference>
<accession>A0A974ND74</accession>
<dbReference type="Gene3D" id="3.40.50.1000">
    <property type="entry name" value="HAD superfamily/HAD-like"/>
    <property type="match status" value="1"/>
</dbReference>
<dbReference type="SFLD" id="SFLDS00003">
    <property type="entry name" value="Haloacid_Dehalogenase"/>
    <property type="match status" value="1"/>
</dbReference>
<organism evidence="2 3">
    <name type="scientific">Entomomonas asaccharolytica</name>
    <dbReference type="NCBI Taxonomy" id="2785331"/>
    <lineage>
        <taxon>Bacteria</taxon>
        <taxon>Pseudomonadati</taxon>
        <taxon>Pseudomonadota</taxon>
        <taxon>Gammaproteobacteria</taxon>
        <taxon>Pseudomonadales</taxon>
        <taxon>Pseudomonadaceae</taxon>
        <taxon>Entomomonas</taxon>
    </lineage>
</organism>
<reference evidence="2 3" key="1">
    <citation type="submission" date="2021-01" db="EMBL/GenBank/DDBJ databases">
        <title>Entomomonas sp. F2A isolated from a house cricket (Acheta domesticus).</title>
        <authorList>
            <person name="Spergser J."/>
            <person name="Busse H.-J."/>
        </authorList>
    </citation>
    <scope>NUCLEOTIDE SEQUENCE [LARGE SCALE GENOMIC DNA]</scope>
    <source>
        <strain evidence="2 3">F2A</strain>
    </source>
</reference>
<dbReference type="PANTHER" id="PTHR43885:SF1">
    <property type="entry name" value="SUPERFAMILY HYDROLASE, PUTATIVE (AFU_ORTHOLOGUE AFUA_4G13290)-RELATED"/>
    <property type="match status" value="1"/>
</dbReference>
<dbReference type="SFLD" id="SFLDG01129">
    <property type="entry name" value="C1.5:_HAD__Beta-PGM__Phosphata"/>
    <property type="match status" value="1"/>
</dbReference>
<dbReference type="PANTHER" id="PTHR43885">
    <property type="entry name" value="HALOACID DEHALOGENASE-LIKE HYDROLASE"/>
    <property type="match status" value="1"/>
</dbReference>
<keyword evidence="3" id="KW-1185">Reference proteome</keyword>
<gene>
    <name evidence="2" type="ORF">JHT90_08415</name>
</gene>
<dbReference type="GO" id="GO:0016787">
    <property type="term" value="F:hydrolase activity"/>
    <property type="evidence" value="ECO:0007669"/>
    <property type="project" value="UniProtKB-KW"/>
</dbReference>
<dbReference type="InterPro" id="IPR036412">
    <property type="entry name" value="HAD-like_sf"/>
</dbReference>
<dbReference type="NCBIfam" id="TIGR01509">
    <property type="entry name" value="HAD-SF-IA-v3"/>
    <property type="match status" value="1"/>
</dbReference>
<evidence type="ECO:0000313" key="3">
    <source>
        <dbReference type="Proteomes" id="UP000595278"/>
    </source>
</evidence>
<comment type="cofactor">
    <cofactor evidence="1">
        <name>Mg(2+)</name>
        <dbReference type="ChEBI" id="CHEBI:18420"/>
    </cofactor>
</comment>
<dbReference type="InterPro" id="IPR023214">
    <property type="entry name" value="HAD_sf"/>
</dbReference>
<name>A0A974ND74_9GAMM</name>
<evidence type="ECO:0000313" key="2">
    <source>
        <dbReference type="EMBL" id="QQP84445.1"/>
    </source>
</evidence>
<dbReference type="NCBIfam" id="TIGR01549">
    <property type="entry name" value="HAD-SF-IA-v1"/>
    <property type="match status" value="1"/>
</dbReference>
<dbReference type="Gene3D" id="1.10.260.80">
    <property type="match status" value="1"/>
</dbReference>
<dbReference type="Pfam" id="PF13419">
    <property type="entry name" value="HAD_2"/>
    <property type="match status" value="1"/>
</dbReference>
<proteinExistence type="predicted"/>
<dbReference type="RefSeq" id="WP_201090342.1">
    <property type="nucleotide sequence ID" value="NZ_CP067393.1"/>
</dbReference>
<dbReference type="EMBL" id="CP067393">
    <property type="protein sequence ID" value="QQP84445.1"/>
    <property type="molecule type" value="Genomic_DNA"/>
</dbReference>
<dbReference type="InterPro" id="IPR041492">
    <property type="entry name" value="HAD_2"/>
</dbReference>
<evidence type="ECO:0000256" key="1">
    <source>
        <dbReference type="ARBA" id="ARBA00001946"/>
    </source>
</evidence>
<protein>
    <submittedName>
        <fullName evidence="2">HAD family hydrolase</fullName>
    </submittedName>
</protein>
<dbReference type="InterPro" id="IPR006439">
    <property type="entry name" value="HAD-SF_hydro_IA"/>
</dbReference>
<keyword evidence="2" id="KW-0378">Hydrolase</keyword>